<dbReference type="RefSeq" id="WP_092368694.1">
    <property type="nucleotide sequence ID" value="NZ_BMGV01000008.1"/>
</dbReference>
<protein>
    <submittedName>
        <fullName evidence="2">Uncharacterized protein</fullName>
    </submittedName>
</protein>
<keyword evidence="3" id="KW-1185">Reference proteome</keyword>
<feature type="signal peptide" evidence="1">
    <location>
        <begin position="1"/>
        <end position="21"/>
    </location>
</feature>
<dbReference type="EMBL" id="FNYD01000008">
    <property type="protein sequence ID" value="SEJ91694.1"/>
    <property type="molecule type" value="Genomic_DNA"/>
</dbReference>
<accession>A0A1H7CR56</accession>
<feature type="chain" id="PRO_5011743090" evidence="1">
    <location>
        <begin position="22"/>
        <end position="178"/>
    </location>
</feature>
<dbReference type="STRING" id="1227549.SAMN05444007_108254"/>
<evidence type="ECO:0000313" key="2">
    <source>
        <dbReference type="EMBL" id="SEJ91694.1"/>
    </source>
</evidence>
<dbReference type="OrthoDB" id="7864503at2"/>
<gene>
    <name evidence="2" type="ORF">SAMN05444007_108254</name>
</gene>
<name>A0A1H7CR56_9RHOB</name>
<dbReference type="AlphaFoldDB" id="A0A1H7CR56"/>
<proteinExistence type="predicted"/>
<reference evidence="2 3" key="1">
    <citation type="submission" date="2016-10" db="EMBL/GenBank/DDBJ databases">
        <authorList>
            <person name="de Groot N.N."/>
        </authorList>
    </citation>
    <scope>NUCLEOTIDE SEQUENCE [LARGE SCALE GENOMIC DNA]</scope>
    <source>
        <strain evidence="2 3">DSM 29340</strain>
    </source>
</reference>
<dbReference type="Proteomes" id="UP000199379">
    <property type="component" value="Unassembled WGS sequence"/>
</dbReference>
<organism evidence="2 3">
    <name type="scientific">Cribrihabitans marinus</name>
    <dbReference type="NCBI Taxonomy" id="1227549"/>
    <lineage>
        <taxon>Bacteria</taxon>
        <taxon>Pseudomonadati</taxon>
        <taxon>Pseudomonadota</taxon>
        <taxon>Alphaproteobacteria</taxon>
        <taxon>Rhodobacterales</taxon>
        <taxon>Paracoccaceae</taxon>
        <taxon>Cribrihabitans</taxon>
    </lineage>
</organism>
<sequence length="178" mass="18157">MCIPAVTPLLTAIGAGGAATATGAAAGAATIGSTLQTIGTVAGLVGTVAQGVSSYNAAKDQIAQIETQKQTEMQLNSVEEQRARQQFRSGIAQQRADLVARGVSLDSPTAVFLGQTAAREMTFEAQAIRQGGLATQTELTGQQRALRARGKNALVKGGISAAGGLLQAAPDLWPELLK</sequence>
<evidence type="ECO:0000256" key="1">
    <source>
        <dbReference type="SAM" id="SignalP"/>
    </source>
</evidence>
<evidence type="ECO:0000313" key="3">
    <source>
        <dbReference type="Proteomes" id="UP000199379"/>
    </source>
</evidence>
<keyword evidence="1" id="KW-0732">Signal</keyword>